<protein>
    <submittedName>
        <fullName evidence="1">Uncharacterized protein</fullName>
    </submittedName>
</protein>
<evidence type="ECO:0000313" key="1">
    <source>
        <dbReference type="EMBL" id="MPD02760.1"/>
    </source>
</evidence>
<evidence type="ECO:0000313" key="2">
    <source>
        <dbReference type="Proteomes" id="UP000324222"/>
    </source>
</evidence>
<dbReference type="Proteomes" id="UP000324222">
    <property type="component" value="Unassembled WGS sequence"/>
</dbReference>
<keyword evidence="2" id="KW-1185">Reference proteome</keyword>
<dbReference type="AlphaFoldDB" id="A0A5B7K6U4"/>
<organism evidence="1 2">
    <name type="scientific">Portunus trituberculatus</name>
    <name type="common">Swimming crab</name>
    <name type="synonym">Neptunus trituberculatus</name>
    <dbReference type="NCBI Taxonomy" id="210409"/>
    <lineage>
        <taxon>Eukaryota</taxon>
        <taxon>Metazoa</taxon>
        <taxon>Ecdysozoa</taxon>
        <taxon>Arthropoda</taxon>
        <taxon>Crustacea</taxon>
        <taxon>Multicrustacea</taxon>
        <taxon>Malacostraca</taxon>
        <taxon>Eumalacostraca</taxon>
        <taxon>Eucarida</taxon>
        <taxon>Decapoda</taxon>
        <taxon>Pleocyemata</taxon>
        <taxon>Brachyura</taxon>
        <taxon>Eubrachyura</taxon>
        <taxon>Portunoidea</taxon>
        <taxon>Portunidae</taxon>
        <taxon>Portuninae</taxon>
        <taxon>Portunus</taxon>
    </lineage>
</organism>
<gene>
    <name evidence="1" type="ORF">E2C01_098363</name>
</gene>
<proteinExistence type="predicted"/>
<comment type="caution">
    <text evidence="1">The sequence shown here is derived from an EMBL/GenBank/DDBJ whole genome shotgun (WGS) entry which is preliminary data.</text>
</comment>
<sequence>MGLFSVFCSSSTSSTTITLRNTQTSHINFTKQLIHTKKERKSHPLAHKDLINTGAKGLERHAEGLDGRGAGTDVGTSCQ</sequence>
<name>A0A5B7K6U4_PORTR</name>
<reference evidence="1 2" key="1">
    <citation type="submission" date="2019-05" db="EMBL/GenBank/DDBJ databases">
        <title>Another draft genome of Portunus trituberculatus and its Hox gene families provides insights of decapod evolution.</title>
        <authorList>
            <person name="Jeong J.-H."/>
            <person name="Song I."/>
            <person name="Kim S."/>
            <person name="Choi T."/>
            <person name="Kim D."/>
            <person name="Ryu S."/>
            <person name="Kim W."/>
        </authorList>
    </citation>
    <scope>NUCLEOTIDE SEQUENCE [LARGE SCALE GENOMIC DNA]</scope>
    <source>
        <tissue evidence="1">Muscle</tissue>
    </source>
</reference>
<accession>A0A5B7K6U4</accession>
<dbReference type="EMBL" id="VSRR010133000">
    <property type="protein sequence ID" value="MPD02760.1"/>
    <property type="molecule type" value="Genomic_DNA"/>
</dbReference>